<organism evidence="13 14">
    <name type="scientific">Neolamprologus brichardi</name>
    <name type="common">Fairy cichlid</name>
    <name type="synonym">Lamprologus brichardi</name>
    <dbReference type="NCBI Taxonomy" id="32507"/>
    <lineage>
        <taxon>Eukaryota</taxon>
        <taxon>Metazoa</taxon>
        <taxon>Chordata</taxon>
        <taxon>Craniata</taxon>
        <taxon>Vertebrata</taxon>
        <taxon>Euteleostomi</taxon>
        <taxon>Actinopterygii</taxon>
        <taxon>Neopterygii</taxon>
        <taxon>Teleostei</taxon>
        <taxon>Neoteleostei</taxon>
        <taxon>Acanthomorphata</taxon>
        <taxon>Ovalentaria</taxon>
        <taxon>Cichlomorphae</taxon>
        <taxon>Cichliformes</taxon>
        <taxon>Cichlidae</taxon>
        <taxon>African cichlids</taxon>
        <taxon>Pseudocrenilabrinae</taxon>
        <taxon>Lamprologini</taxon>
        <taxon>Neolamprologus</taxon>
    </lineage>
</organism>
<dbReference type="FunFam" id="3.30.160.60:FF:001155">
    <property type="entry name" value="Zinc finger 30C"/>
    <property type="match status" value="1"/>
</dbReference>
<keyword evidence="7" id="KW-0805">Transcription regulation</keyword>
<dbReference type="Ensembl" id="ENSNBRT00000010756.1">
    <property type="protein sequence ID" value="ENSNBRP00000010464.1"/>
    <property type="gene ID" value="ENSNBRG00000008145.1"/>
</dbReference>
<evidence type="ECO:0000256" key="7">
    <source>
        <dbReference type="ARBA" id="ARBA00023015"/>
    </source>
</evidence>
<dbReference type="SMART" id="SM00355">
    <property type="entry name" value="ZnF_C2H2"/>
    <property type="match status" value="5"/>
</dbReference>
<feature type="domain" description="C2H2-type" evidence="12">
    <location>
        <begin position="179"/>
        <end position="206"/>
    </location>
</feature>
<keyword evidence="4" id="KW-0677">Repeat</keyword>
<evidence type="ECO:0000256" key="9">
    <source>
        <dbReference type="ARBA" id="ARBA00023163"/>
    </source>
</evidence>
<evidence type="ECO:0000313" key="14">
    <source>
        <dbReference type="Proteomes" id="UP000261580"/>
    </source>
</evidence>
<dbReference type="FunFam" id="3.30.160.60:FF:000017">
    <property type="entry name" value="zinc finger protein 62 homolog"/>
    <property type="match status" value="2"/>
</dbReference>
<feature type="domain" description="C2H2-type" evidence="12">
    <location>
        <begin position="207"/>
        <end position="234"/>
    </location>
</feature>
<dbReference type="AlphaFoldDB" id="A0A3Q4MHI3"/>
<sequence>PKLARPPLFSLRTNREVSPHQVMSVTSVGHPSSTLDSFLTLSNTAVIICSTTAFYSLPLFVSLSLQDQHGARSQRSQEADKPHRTKGEKRYSCDVCGKDFTHSSNLRHHQVTHSGVKAYIKPYSCYQCGKAFARSSNLQRHQVTHSGVKAYSCDECGKSFTLAASLKTHKVIHSGVKPYSCDQCGKAFADSRSLQSHKVIHSGIKAYSCDQCGKAFAHSSSLRGHKVIHSGIKAKHPQILSKM</sequence>
<evidence type="ECO:0000313" key="13">
    <source>
        <dbReference type="Ensembl" id="ENSNBRP00000010464.1"/>
    </source>
</evidence>
<evidence type="ECO:0000256" key="8">
    <source>
        <dbReference type="ARBA" id="ARBA00023125"/>
    </source>
</evidence>
<dbReference type="FunFam" id="3.30.160.60:FF:002343">
    <property type="entry name" value="Zinc finger protein 33A"/>
    <property type="match status" value="1"/>
</dbReference>
<keyword evidence="5 11" id="KW-0863">Zinc-finger</keyword>
<dbReference type="OMA" id="HESTHIK"/>
<evidence type="ECO:0000256" key="3">
    <source>
        <dbReference type="ARBA" id="ARBA00022723"/>
    </source>
</evidence>
<keyword evidence="3" id="KW-0479">Metal-binding</keyword>
<dbReference type="PANTHER" id="PTHR24393">
    <property type="entry name" value="ZINC FINGER PROTEIN"/>
    <property type="match status" value="1"/>
</dbReference>
<dbReference type="FunFam" id="3.30.160.60:FF:000770">
    <property type="entry name" value="zinc finger protein 16"/>
    <property type="match status" value="1"/>
</dbReference>
<reference evidence="13" key="2">
    <citation type="submission" date="2025-09" db="UniProtKB">
        <authorList>
            <consortium name="Ensembl"/>
        </authorList>
    </citation>
    <scope>IDENTIFICATION</scope>
</reference>
<evidence type="ECO:0000256" key="2">
    <source>
        <dbReference type="ARBA" id="ARBA00006991"/>
    </source>
</evidence>
<dbReference type="GO" id="GO:0008270">
    <property type="term" value="F:zinc ion binding"/>
    <property type="evidence" value="ECO:0007669"/>
    <property type="project" value="UniProtKB-KW"/>
</dbReference>
<evidence type="ECO:0000256" key="1">
    <source>
        <dbReference type="ARBA" id="ARBA00004123"/>
    </source>
</evidence>
<keyword evidence="10" id="KW-0539">Nucleus</keyword>
<accession>A0A3Q4MHI3</accession>
<keyword evidence="8" id="KW-0238">DNA-binding</keyword>
<protein>
    <recommendedName>
        <fullName evidence="12">C2H2-type domain-containing protein</fullName>
    </recommendedName>
</protein>
<evidence type="ECO:0000259" key="12">
    <source>
        <dbReference type="PROSITE" id="PS50157"/>
    </source>
</evidence>
<keyword evidence="9" id="KW-0804">Transcription</keyword>
<dbReference type="GeneTree" id="ENSGT01150000286952"/>
<dbReference type="Gene3D" id="3.30.160.60">
    <property type="entry name" value="Classic Zinc Finger"/>
    <property type="match status" value="5"/>
</dbReference>
<dbReference type="InterPro" id="IPR036236">
    <property type="entry name" value="Znf_C2H2_sf"/>
</dbReference>
<feature type="domain" description="C2H2-type" evidence="12">
    <location>
        <begin position="123"/>
        <end position="150"/>
    </location>
</feature>
<dbReference type="GO" id="GO:0000978">
    <property type="term" value="F:RNA polymerase II cis-regulatory region sequence-specific DNA binding"/>
    <property type="evidence" value="ECO:0007669"/>
    <property type="project" value="TreeGrafter"/>
</dbReference>
<evidence type="ECO:0000256" key="11">
    <source>
        <dbReference type="PROSITE-ProRule" id="PRU00042"/>
    </source>
</evidence>
<feature type="domain" description="C2H2-type" evidence="12">
    <location>
        <begin position="91"/>
        <end position="118"/>
    </location>
</feature>
<dbReference type="PANTHER" id="PTHR24393:SF143">
    <property type="entry name" value="ENDOTHELIAL ZINC FINGER PROTEIN INDUCED BY TUMOR NECROSIS FACTOR ALPHA"/>
    <property type="match status" value="1"/>
</dbReference>
<evidence type="ECO:0000256" key="10">
    <source>
        <dbReference type="ARBA" id="ARBA00023242"/>
    </source>
</evidence>
<keyword evidence="14" id="KW-1185">Reference proteome</keyword>
<dbReference type="Pfam" id="PF00096">
    <property type="entry name" value="zf-C2H2"/>
    <property type="match status" value="5"/>
</dbReference>
<dbReference type="STRING" id="32507.ENSNBRP00000010464"/>
<dbReference type="Proteomes" id="UP000261580">
    <property type="component" value="Unassembled WGS sequence"/>
</dbReference>
<feature type="domain" description="C2H2-type" evidence="12">
    <location>
        <begin position="151"/>
        <end position="178"/>
    </location>
</feature>
<reference evidence="13" key="1">
    <citation type="submission" date="2025-08" db="UniProtKB">
        <authorList>
            <consortium name="Ensembl"/>
        </authorList>
    </citation>
    <scope>IDENTIFICATION</scope>
</reference>
<dbReference type="Bgee" id="ENSNBRG00000008145">
    <property type="expression patterns" value="Expressed in mesonephros and 5 other cell types or tissues"/>
</dbReference>
<dbReference type="PROSITE" id="PS00028">
    <property type="entry name" value="ZINC_FINGER_C2H2_1"/>
    <property type="match status" value="5"/>
</dbReference>
<comment type="similarity">
    <text evidence="2">Belongs to the krueppel C2H2-type zinc-finger protein family.</text>
</comment>
<dbReference type="GO" id="GO:0005634">
    <property type="term" value="C:nucleus"/>
    <property type="evidence" value="ECO:0007669"/>
    <property type="project" value="UniProtKB-SubCell"/>
</dbReference>
<dbReference type="GO" id="GO:0001228">
    <property type="term" value="F:DNA-binding transcription activator activity, RNA polymerase II-specific"/>
    <property type="evidence" value="ECO:0007669"/>
    <property type="project" value="TreeGrafter"/>
</dbReference>
<comment type="subcellular location">
    <subcellularLocation>
        <location evidence="1">Nucleus</location>
    </subcellularLocation>
</comment>
<dbReference type="SUPFAM" id="SSF57667">
    <property type="entry name" value="beta-beta-alpha zinc fingers"/>
    <property type="match status" value="3"/>
</dbReference>
<evidence type="ECO:0000256" key="4">
    <source>
        <dbReference type="ARBA" id="ARBA00022737"/>
    </source>
</evidence>
<keyword evidence="6" id="KW-0862">Zinc</keyword>
<dbReference type="InterPro" id="IPR013087">
    <property type="entry name" value="Znf_C2H2_type"/>
</dbReference>
<name>A0A3Q4MHI3_NEOBR</name>
<proteinExistence type="inferred from homology"/>
<evidence type="ECO:0000256" key="5">
    <source>
        <dbReference type="ARBA" id="ARBA00022771"/>
    </source>
</evidence>
<dbReference type="PROSITE" id="PS50157">
    <property type="entry name" value="ZINC_FINGER_C2H2_2"/>
    <property type="match status" value="5"/>
</dbReference>
<evidence type="ECO:0000256" key="6">
    <source>
        <dbReference type="ARBA" id="ARBA00022833"/>
    </source>
</evidence>